<feature type="transmembrane region" description="Helical" evidence="1">
    <location>
        <begin position="253"/>
        <end position="274"/>
    </location>
</feature>
<dbReference type="GO" id="GO:0016747">
    <property type="term" value="F:acyltransferase activity, transferring groups other than amino-acyl groups"/>
    <property type="evidence" value="ECO:0007669"/>
    <property type="project" value="InterPro"/>
</dbReference>
<feature type="transmembrane region" description="Helical" evidence="1">
    <location>
        <begin position="142"/>
        <end position="162"/>
    </location>
</feature>
<keyword evidence="1" id="KW-0812">Transmembrane</keyword>
<dbReference type="PANTHER" id="PTHR23028:SF53">
    <property type="entry name" value="ACYL_TRANSF_3 DOMAIN-CONTAINING PROTEIN"/>
    <property type="match status" value="1"/>
</dbReference>
<dbReference type="GO" id="GO:0009103">
    <property type="term" value="P:lipopolysaccharide biosynthetic process"/>
    <property type="evidence" value="ECO:0007669"/>
    <property type="project" value="TreeGrafter"/>
</dbReference>
<keyword evidence="3" id="KW-0808">Transferase</keyword>
<dbReference type="InterPro" id="IPR002656">
    <property type="entry name" value="Acyl_transf_3_dom"/>
</dbReference>
<dbReference type="Pfam" id="PF01757">
    <property type="entry name" value="Acyl_transf_3"/>
    <property type="match status" value="1"/>
</dbReference>
<gene>
    <name evidence="3" type="ORF">Pfl04_13210</name>
</gene>
<dbReference type="Proteomes" id="UP000653674">
    <property type="component" value="Unassembled WGS sequence"/>
</dbReference>
<reference evidence="3" key="1">
    <citation type="submission" date="2021-01" db="EMBL/GenBank/DDBJ databases">
        <title>Whole genome shotgun sequence of Planosporangium flavigriseum NBRC 105377.</title>
        <authorList>
            <person name="Komaki H."/>
            <person name="Tamura T."/>
        </authorList>
    </citation>
    <scope>NUCLEOTIDE SEQUENCE</scope>
    <source>
        <strain evidence="3">NBRC 105377</strain>
    </source>
</reference>
<dbReference type="RefSeq" id="WP_203981193.1">
    <property type="nucleotide sequence ID" value="NZ_BAAAQJ010000016.1"/>
</dbReference>
<keyword evidence="3" id="KW-0012">Acyltransferase</keyword>
<dbReference type="EMBL" id="BONU01000006">
    <property type="protein sequence ID" value="GIG72917.1"/>
    <property type="molecule type" value="Genomic_DNA"/>
</dbReference>
<evidence type="ECO:0000259" key="2">
    <source>
        <dbReference type="Pfam" id="PF01757"/>
    </source>
</evidence>
<organism evidence="3 4">
    <name type="scientific">Planosporangium flavigriseum</name>
    <dbReference type="NCBI Taxonomy" id="373681"/>
    <lineage>
        <taxon>Bacteria</taxon>
        <taxon>Bacillati</taxon>
        <taxon>Actinomycetota</taxon>
        <taxon>Actinomycetes</taxon>
        <taxon>Micromonosporales</taxon>
        <taxon>Micromonosporaceae</taxon>
        <taxon>Planosporangium</taxon>
    </lineage>
</organism>
<dbReference type="GO" id="GO:0016020">
    <property type="term" value="C:membrane"/>
    <property type="evidence" value="ECO:0007669"/>
    <property type="project" value="TreeGrafter"/>
</dbReference>
<feature type="transmembrane region" description="Helical" evidence="1">
    <location>
        <begin position="281"/>
        <end position="297"/>
    </location>
</feature>
<feature type="transmembrane region" description="Helical" evidence="1">
    <location>
        <begin position="317"/>
        <end position="337"/>
    </location>
</feature>
<keyword evidence="4" id="KW-1185">Reference proteome</keyword>
<accession>A0A8J3PKK0</accession>
<feature type="transmembrane region" description="Helical" evidence="1">
    <location>
        <begin position="92"/>
        <end position="115"/>
    </location>
</feature>
<keyword evidence="1" id="KW-1133">Transmembrane helix</keyword>
<proteinExistence type="predicted"/>
<comment type="caution">
    <text evidence="3">The sequence shown here is derived from an EMBL/GenBank/DDBJ whole genome shotgun (WGS) entry which is preliminary data.</text>
</comment>
<name>A0A8J3PKK0_9ACTN</name>
<feature type="transmembrane region" description="Helical" evidence="1">
    <location>
        <begin position="58"/>
        <end position="80"/>
    </location>
</feature>
<evidence type="ECO:0000313" key="3">
    <source>
        <dbReference type="EMBL" id="GIG72917.1"/>
    </source>
</evidence>
<protein>
    <submittedName>
        <fullName evidence="3">Acyltransferase</fullName>
    </submittedName>
</protein>
<evidence type="ECO:0000313" key="4">
    <source>
        <dbReference type="Proteomes" id="UP000653674"/>
    </source>
</evidence>
<dbReference type="AlphaFoldDB" id="A0A8J3PKK0"/>
<sequence length="398" mass="44354">MTKPAGVIERSTRLAPLDGLRLVAALTVVFYHYIGQGTRAWGQPTPHLFPTTHPVVSYGWTGVQLFFIISGFVICMSAWGRSLGDFVISRVVRLYPAYVACVVITTAVITALPLIDGPPTHTQFLINLTMLQEPLGVGHIDAVYWTLWAELRFYLLFSLVVWRGVTYRRVVTFCVLGTVAAAAARNTDNEALRMAIQPENLSFFLGGVTVYLMYRFGQNAALWSLLTACYLLGQLRLSDKLGDMTEVTGAHGSAWVVSVLLLAFYLLVMAIAFGRSSGADWGWLTTAGALTYPLYLLHEVIGWTLIKRFHRALPHEVLLIAVVAAMLALAWLVHRFVERPLAPRLKRQLKRGLAVLHREQPQPAPDRRIPRQRLAVEQQTDRFAYGVTNPPRDGRCSG</sequence>
<feature type="transmembrane region" description="Helical" evidence="1">
    <location>
        <begin position="20"/>
        <end position="38"/>
    </location>
</feature>
<dbReference type="PANTHER" id="PTHR23028">
    <property type="entry name" value="ACETYLTRANSFERASE"/>
    <property type="match status" value="1"/>
</dbReference>
<evidence type="ECO:0000256" key="1">
    <source>
        <dbReference type="SAM" id="Phobius"/>
    </source>
</evidence>
<keyword evidence="1" id="KW-0472">Membrane</keyword>
<feature type="domain" description="Acyltransferase 3" evidence="2">
    <location>
        <begin position="17"/>
        <end position="334"/>
    </location>
</feature>
<dbReference type="InterPro" id="IPR050879">
    <property type="entry name" value="Acyltransferase_3"/>
</dbReference>
<feature type="transmembrane region" description="Helical" evidence="1">
    <location>
        <begin position="203"/>
        <end position="233"/>
    </location>
</feature>